<protein>
    <submittedName>
        <fullName evidence="2">Uncharacterized protein</fullName>
    </submittedName>
</protein>
<feature type="transmembrane region" description="Helical" evidence="1">
    <location>
        <begin position="92"/>
        <end position="110"/>
    </location>
</feature>
<feature type="transmembrane region" description="Helical" evidence="1">
    <location>
        <begin position="156"/>
        <end position="175"/>
    </location>
</feature>
<evidence type="ECO:0000313" key="2">
    <source>
        <dbReference type="EMBL" id="SPP78799.1"/>
    </source>
</evidence>
<feature type="transmembrane region" description="Helical" evidence="1">
    <location>
        <begin position="122"/>
        <end position="144"/>
    </location>
</feature>
<evidence type="ECO:0000256" key="1">
    <source>
        <dbReference type="SAM" id="Phobius"/>
    </source>
</evidence>
<evidence type="ECO:0000313" key="3">
    <source>
        <dbReference type="Proteomes" id="UP000268350"/>
    </source>
</evidence>
<keyword evidence="3" id="KW-1185">Reference proteome</keyword>
<feature type="transmembrane region" description="Helical" evidence="1">
    <location>
        <begin position="181"/>
        <end position="198"/>
    </location>
</feature>
<dbReference type="AlphaFoldDB" id="A0A3B0JYN8"/>
<dbReference type="Proteomes" id="UP000268350">
    <property type="component" value="Unassembled WGS sequence"/>
</dbReference>
<dbReference type="OMA" id="VGMCFSV"/>
<feature type="transmembrane region" description="Helical" evidence="1">
    <location>
        <begin position="210"/>
        <end position="228"/>
    </location>
</feature>
<organism evidence="2 3">
    <name type="scientific">Drosophila guanche</name>
    <name type="common">Fruit fly</name>
    <dbReference type="NCBI Taxonomy" id="7266"/>
    <lineage>
        <taxon>Eukaryota</taxon>
        <taxon>Metazoa</taxon>
        <taxon>Ecdysozoa</taxon>
        <taxon>Arthropoda</taxon>
        <taxon>Hexapoda</taxon>
        <taxon>Insecta</taxon>
        <taxon>Pterygota</taxon>
        <taxon>Neoptera</taxon>
        <taxon>Endopterygota</taxon>
        <taxon>Diptera</taxon>
        <taxon>Brachycera</taxon>
        <taxon>Muscomorpha</taxon>
        <taxon>Ephydroidea</taxon>
        <taxon>Drosophilidae</taxon>
        <taxon>Drosophila</taxon>
        <taxon>Sophophora</taxon>
    </lineage>
</organism>
<dbReference type="STRING" id="7266.A0A3B0JYN8"/>
<keyword evidence="1" id="KW-0472">Membrane</keyword>
<dbReference type="OrthoDB" id="7882002at2759"/>
<sequence>MAAQSNNKTTAAGSGYGHGAGSGIGGSSKLSLCLIHFVLAISSGLGLKHSIGRYAQAAFGIFFGHSLLCLLRHTHPNPGAVQRLICDKSRRYASVLFITLIIGELQQLNRQLQLGTIAGADWQWISLMLWSTTLTLAIGNQCLGGRSALGAKIVQLDAANLGLCVVWNIYCLWHIAIVDEFWWSLGLALLVLMNHFVLWRLPLQFNITQLEVGTVGMCFSVIFAINAIQEQLDAS</sequence>
<keyword evidence="1" id="KW-1133">Transmembrane helix</keyword>
<dbReference type="EMBL" id="OUUW01000003">
    <property type="protein sequence ID" value="SPP78799.1"/>
    <property type="molecule type" value="Genomic_DNA"/>
</dbReference>
<name>A0A3B0JYN8_DROGU</name>
<keyword evidence="1" id="KW-0812">Transmembrane</keyword>
<reference evidence="3" key="1">
    <citation type="submission" date="2018-01" db="EMBL/GenBank/DDBJ databases">
        <authorList>
            <person name="Alioto T."/>
            <person name="Alioto T."/>
        </authorList>
    </citation>
    <scope>NUCLEOTIDE SEQUENCE [LARGE SCALE GENOMIC DNA]</scope>
</reference>
<gene>
    <name evidence="2" type="ORF">DGUA_6G011524</name>
</gene>
<accession>A0A3B0JYN8</accession>
<proteinExistence type="predicted"/>